<dbReference type="Gene3D" id="3.40.50.300">
    <property type="entry name" value="P-loop containing nucleotide triphosphate hydrolases"/>
    <property type="match status" value="1"/>
</dbReference>
<dbReference type="PANTHER" id="PTHR43394:SF1">
    <property type="entry name" value="ATP-BINDING CASSETTE SUB-FAMILY B MEMBER 10, MITOCHONDRIAL"/>
    <property type="match status" value="1"/>
</dbReference>
<keyword evidence="7" id="KW-1133">Transmembrane helix</keyword>
<keyword evidence="10" id="KW-1185">Reference proteome</keyword>
<name>A0A6S6QVT8_9FIRM</name>
<dbReference type="InterPro" id="IPR027417">
    <property type="entry name" value="P-loop_NTPase"/>
</dbReference>
<dbReference type="CDD" id="cd07346">
    <property type="entry name" value="ABC_6TM_exporters"/>
    <property type="match status" value="1"/>
</dbReference>
<dbReference type="InterPro" id="IPR011527">
    <property type="entry name" value="ABC1_TM_dom"/>
</dbReference>
<evidence type="ECO:0000313" key="9">
    <source>
        <dbReference type="EMBL" id="BCJ95353.1"/>
    </source>
</evidence>
<sequence>MRSHTKKDNIEYHFIIEYFRKYLKSHLVAFFFYILTVLFNLSIAYVMMQVLDKAIVNRQMNDLIFYLLCYLIGSMLLNVLQVTIDYIYDKIGKKILVTLRISVLKHLFKLDGESLTELNTGFMLSIMHSDIPLLETVLTKMFPSIIISVLTSIGFILLLLFVQPFLLLIILFFEVLTFFVQKKIGDYVKNINEEFINNNTKSYSILQEIFSNAKNVIIMKGILFFTHKFLSNERNLMKSDLKLEVSQTVSNAANNACNALTNFIVLGIGGYMVLKNKITIGGLVMFLNYSGRLLSPISVISQSYIQYQQAKISINRILNFMNHSTKSKHNGIQENDFKGDITFHNVNFAYKDKRVLMNINLEALNGKVTNIIGASGSGKTTLINLLMRFWDINSGIITIDGINIKDFNLSYLRNKISVVSQDVIMFDDTILNNLILKQKIDMDEVIKCLEMADAYDFIMALPNQLDTMIGEKGVTVSGGQRQKLALARALLLNSPIIIFDEVTASLDNVSAKKIENTILKLCPNKTIIIITHKLSISKLSDYIYVLDDGSIVESGTHEELIILPNGIYSHMYSMK</sequence>
<evidence type="ECO:0000256" key="6">
    <source>
        <dbReference type="ARBA" id="ARBA00022840"/>
    </source>
</evidence>
<gene>
    <name evidence="9" type="ORF">acsn021_29220</name>
</gene>
<organism evidence="9 10">
    <name type="scientific">Anaerocolumna cellulosilytica</name>
    <dbReference type="NCBI Taxonomy" id="433286"/>
    <lineage>
        <taxon>Bacteria</taxon>
        <taxon>Bacillati</taxon>
        <taxon>Bacillota</taxon>
        <taxon>Clostridia</taxon>
        <taxon>Lachnospirales</taxon>
        <taxon>Lachnospiraceae</taxon>
        <taxon>Anaerocolumna</taxon>
    </lineage>
</organism>
<accession>A0A6S6QVT8</accession>
<dbReference type="KEGG" id="acel:acsn021_29220"/>
<dbReference type="SUPFAM" id="SSF52540">
    <property type="entry name" value="P-loop containing nucleoside triphosphate hydrolases"/>
    <property type="match status" value="1"/>
</dbReference>
<dbReference type="GO" id="GO:0016887">
    <property type="term" value="F:ATP hydrolysis activity"/>
    <property type="evidence" value="ECO:0007669"/>
    <property type="project" value="InterPro"/>
</dbReference>
<keyword evidence="5" id="KW-0547">Nucleotide-binding</keyword>
<dbReference type="SMART" id="SM00382">
    <property type="entry name" value="AAA"/>
    <property type="match status" value="1"/>
</dbReference>
<evidence type="ECO:0000256" key="1">
    <source>
        <dbReference type="ARBA" id="ARBA00004651"/>
    </source>
</evidence>
<dbReference type="RefSeq" id="WP_184094177.1">
    <property type="nucleotide sequence ID" value="NZ_AP023367.1"/>
</dbReference>
<dbReference type="PROSITE" id="PS50893">
    <property type="entry name" value="ABC_TRANSPORTER_2"/>
    <property type="match status" value="1"/>
</dbReference>
<dbReference type="PROSITE" id="PS00211">
    <property type="entry name" value="ABC_TRANSPORTER_1"/>
    <property type="match status" value="1"/>
</dbReference>
<dbReference type="Pfam" id="PF00005">
    <property type="entry name" value="ABC_tran"/>
    <property type="match status" value="1"/>
</dbReference>
<evidence type="ECO:0000256" key="4">
    <source>
        <dbReference type="ARBA" id="ARBA00022692"/>
    </source>
</evidence>
<dbReference type="InterPro" id="IPR039421">
    <property type="entry name" value="Type_1_exporter"/>
</dbReference>
<dbReference type="Proteomes" id="UP000515561">
    <property type="component" value="Chromosome"/>
</dbReference>
<dbReference type="PROSITE" id="PS50929">
    <property type="entry name" value="ABC_TM1F"/>
    <property type="match status" value="1"/>
</dbReference>
<keyword evidence="6" id="KW-0067">ATP-binding</keyword>
<evidence type="ECO:0000256" key="3">
    <source>
        <dbReference type="ARBA" id="ARBA00022475"/>
    </source>
</evidence>
<protein>
    <submittedName>
        <fullName evidence="9">ABC transporter</fullName>
    </submittedName>
</protein>
<keyword evidence="8" id="KW-0472">Membrane</keyword>
<dbReference type="GO" id="GO:0015421">
    <property type="term" value="F:ABC-type oligopeptide transporter activity"/>
    <property type="evidence" value="ECO:0007669"/>
    <property type="project" value="TreeGrafter"/>
</dbReference>
<dbReference type="InterPro" id="IPR036640">
    <property type="entry name" value="ABC1_TM_sf"/>
</dbReference>
<dbReference type="InterPro" id="IPR003593">
    <property type="entry name" value="AAA+_ATPase"/>
</dbReference>
<evidence type="ECO:0000256" key="5">
    <source>
        <dbReference type="ARBA" id="ARBA00022741"/>
    </source>
</evidence>
<dbReference type="FunFam" id="3.40.50.300:FF:000221">
    <property type="entry name" value="Multidrug ABC transporter ATP-binding protein"/>
    <property type="match status" value="1"/>
</dbReference>
<evidence type="ECO:0000256" key="2">
    <source>
        <dbReference type="ARBA" id="ARBA00022448"/>
    </source>
</evidence>
<dbReference type="EMBL" id="AP023367">
    <property type="protein sequence ID" value="BCJ95353.1"/>
    <property type="molecule type" value="Genomic_DNA"/>
</dbReference>
<dbReference type="PANTHER" id="PTHR43394">
    <property type="entry name" value="ATP-DEPENDENT PERMEASE MDL1, MITOCHONDRIAL"/>
    <property type="match status" value="1"/>
</dbReference>
<keyword evidence="3" id="KW-1003">Cell membrane</keyword>
<evidence type="ECO:0000256" key="8">
    <source>
        <dbReference type="ARBA" id="ARBA00023136"/>
    </source>
</evidence>
<evidence type="ECO:0000313" key="10">
    <source>
        <dbReference type="Proteomes" id="UP000515561"/>
    </source>
</evidence>
<dbReference type="InterPro" id="IPR003439">
    <property type="entry name" value="ABC_transporter-like_ATP-bd"/>
</dbReference>
<dbReference type="SUPFAM" id="SSF90123">
    <property type="entry name" value="ABC transporter transmembrane region"/>
    <property type="match status" value="1"/>
</dbReference>
<dbReference type="Pfam" id="PF00664">
    <property type="entry name" value="ABC_membrane"/>
    <property type="match status" value="1"/>
</dbReference>
<proteinExistence type="predicted"/>
<keyword evidence="2" id="KW-0813">Transport</keyword>
<reference evidence="9 10" key="1">
    <citation type="journal article" date="2016" name="Int. J. Syst. Evol. Microbiol.">
        <title>Descriptions of Anaerotaenia torta gen. nov., sp. nov. and Anaerocolumna cellulosilytica gen. nov., sp. nov. isolated from a methanogenic reactor of cattle waste.</title>
        <authorList>
            <person name="Uek A."/>
            <person name="Ohtaki Y."/>
            <person name="Kaku N."/>
            <person name="Ueki K."/>
        </authorList>
    </citation>
    <scope>NUCLEOTIDE SEQUENCE [LARGE SCALE GENOMIC DNA]</scope>
    <source>
        <strain evidence="9 10">SN021</strain>
    </source>
</reference>
<comment type="subcellular location">
    <subcellularLocation>
        <location evidence="1">Cell membrane</location>
        <topology evidence="1">Multi-pass membrane protein</topology>
    </subcellularLocation>
</comment>
<dbReference type="InterPro" id="IPR017871">
    <property type="entry name" value="ABC_transporter-like_CS"/>
</dbReference>
<dbReference type="GO" id="GO:0005886">
    <property type="term" value="C:plasma membrane"/>
    <property type="evidence" value="ECO:0007669"/>
    <property type="project" value="UniProtKB-SubCell"/>
</dbReference>
<dbReference type="AlphaFoldDB" id="A0A6S6QVT8"/>
<evidence type="ECO:0000256" key="7">
    <source>
        <dbReference type="ARBA" id="ARBA00022989"/>
    </source>
</evidence>
<dbReference type="GO" id="GO:0005524">
    <property type="term" value="F:ATP binding"/>
    <property type="evidence" value="ECO:0007669"/>
    <property type="project" value="UniProtKB-KW"/>
</dbReference>
<keyword evidence="4" id="KW-0812">Transmembrane</keyword>
<dbReference type="Gene3D" id="1.20.1560.10">
    <property type="entry name" value="ABC transporter type 1, transmembrane domain"/>
    <property type="match status" value="1"/>
</dbReference>